<dbReference type="EMBL" id="CP047593">
    <property type="protein sequence ID" value="QHI70436.1"/>
    <property type="molecule type" value="Genomic_DNA"/>
</dbReference>
<evidence type="ECO:0000313" key="23">
    <source>
        <dbReference type="EMBL" id="QHI70436.1"/>
    </source>
</evidence>
<evidence type="ECO:0000259" key="22">
    <source>
        <dbReference type="PROSITE" id="PS51462"/>
    </source>
</evidence>
<dbReference type="InterPro" id="IPR003563">
    <property type="entry name" value="8ODP"/>
</dbReference>
<evidence type="ECO:0000256" key="8">
    <source>
        <dbReference type="ARBA" id="ARBA00024459"/>
    </source>
</evidence>
<comment type="catalytic activity">
    <reaction evidence="19">
        <text>O(6)-methyl-dGTP + H2O = O(6)-methyl-dGMP + diphosphate + H(+)</text>
        <dbReference type="Rhea" id="RHEA:67600"/>
        <dbReference type="ChEBI" id="CHEBI:15377"/>
        <dbReference type="ChEBI" id="CHEBI:15378"/>
        <dbReference type="ChEBI" id="CHEBI:33019"/>
        <dbReference type="ChEBI" id="CHEBI:169974"/>
        <dbReference type="ChEBI" id="CHEBI:169975"/>
    </reaction>
    <physiologicalReaction direction="left-to-right" evidence="19">
        <dbReference type="Rhea" id="RHEA:67601"/>
    </physiologicalReaction>
</comment>
<comment type="catalytic activity">
    <reaction evidence="10">
        <text>2-oxo-ATP + H2O = 2-oxo-AMP + diphosphate + H(+)</text>
        <dbReference type="Rhea" id="RHEA:67392"/>
        <dbReference type="ChEBI" id="CHEBI:15377"/>
        <dbReference type="ChEBI" id="CHEBI:15378"/>
        <dbReference type="ChEBI" id="CHEBI:33019"/>
        <dbReference type="ChEBI" id="CHEBI:71395"/>
        <dbReference type="ChEBI" id="CHEBI:172878"/>
    </reaction>
    <physiologicalReaction direction="left-to-right" evidence="10">
        <dbReference type="Rhea" id="RHEA:67393"/>
    </physiologicalReaction>
</comment>
<evidence type="ECO:0000256" key="21">
    <source>
        <dbReference type="ARBA" id="ARBA00053094"/>
    </source>
</evidence>
<proteinExistence type="inferred from homology"/>
<evidence type="ECO:0000256" key="20">
    <source>
        <dbReference type="ARBA" id="ARBA00049032"/>
    </source>
</evidence>
<comment type="catalytic activity">
    <reaction evidence="18">
        <text>N(6)-methyl-ATP + H2O = N(6)-methyl-AMP + diphosphate + H(+)</text>
        <dbReference type="Rhea" id="RHEA:67608"/>
        <dbReference type="ChEBI" id="CHEBI:15377"/>
        <dbReference type="ChEBI" id="CHEBI:15378"/>
        <dbReference type="ChEBI" id="CHEBI:33019"/>
        <dbReference type="ChEBI" id="CHEBI:144842"/>
        <dbReference type="ChEBI" id="CHEBI:172873"/>
    </reaction>
    <physiologicalReaction direction="left-to-right" evidence="18">
        <dbReference type="Rhea" id="RHEA:67609"/>
    </physiologicalReaction>
</comment>
<dbReference type="SUPFAM" id="SSF55811">
    <property type="entry name" value="Nudix"/>
    <property type="match status" value="1"/>
</dbReference>
<dbReference type="PANTHER" id="PTHR43758:SF2">
    <property type="entry name" value="OXIDIZED PURINE NUCLEOSIDE TRIPHOSPHATE HYDROLASE"/>
    <property type="match status" value="1"/>
</dbReference>
<accession>A0A6P1MFQ1</accession>
<comment type="catalytic activity">
    <reaction evidence="8">
        <text>2-oxo-dATP + H2O = 2-oxo-dAMP + diphosphate + H(+)</text>
        <dbReference type="Rhea" id="RHEA:31583"/>
        <dbReference type="ChEBI" id="CHEBI:15377"/>
        <dbReference type="ChEBI" id="CHEBI:15378"/>
        <dbReference type="ChEBI" id="CHEBI:33019"/>
        <dbReference type="ChEBI" id="CHEBI:63212"/>
        <dbReference type="ChEBI" id="CHEBI:77897"/>
        <dbReference type="EC" id="3.6.1.56"/>
    </reaction>
    <physiologicalReaction direction="left-to-right" evidence="8">
        <dbReference type="Rhea" id="RHEA:31584"/>
    </physiologicalReaction>
</comment>
<dbReference type="PANTHER" id="PTHR43758">
    <property type="entry name" value="7,8-DIHYDRO-8-OXOGUANINE TRIPHOSPHATASE"/>
    <property type="match status" value="1"/>
</dbReference>
<dbReference type="GO" id="GO:0008413">
    <property type="term" value="F:8-oxo-7,8-dihydroguanosine triphosphate pyrophosphatase activity"/>
    <property type="evidence" value="ECO:0007669"/>
    <property type="project" value="InterPro"/>
</dbReference>
<evidence type="ECO:0000256" key="18">
    <source>
        <dbReference type="ARBA" id="ARBA00048002"/>
    </source>
</evidence>
<dbReference type="GO" id="GO:0005737">
    <property type="term" value="C:cytoplasm"/>
    <property type="evidence" value="ECO:0007669"/>
    <property type="project" value="TreeGrafter"/>
</dbReference>
<keyword evidence="5" id="KW-0378">Hydrolase</keyword>
<dbReference type="GO" id="GO:0008828">
    <property type="term" value="F:dATP diphosphatase activity"/>
    <property type="evidence" value="ECO:0007669"/>
    <property type="project" value="UniProtKB-EC"/>
</dbReference>
<dbReference type="AlphaFoldDB" id="A0A6P1MFQ1"/>
<feature type="domain" description="Nudix hydrolase" evidence="22">
    <location>
        <begin position="14"/>
        <end position="139"/>
    </location>
</feature>
<comment type="cofactor">
    <cofactor evidence="1">
        <name>Mg(2+)</name>
        <dbReference type="ChEBI" id="CHEBI:18420"/>
    </cofactor>
</comment>
<name>A0A6P1MFQ1_9BACT</name>
<sequence length="160" mass="18525">MKKVTDINWNAWDPKEKATLMFIQQNNKLLLIEKKRGFGAGYYNAPGGRLEKGETWQECAIRETQEELCITPLDPQHAGTLMFHFIDGHSIHGEVFTATKFEGTPTETDEALPIWFHVDELPYHNMWADDPLWYPKMIAGEKFTGHFTFDGKTMLDYELL</sequence>
<dbReference type="CDD" id="cd03427">
    <property type="entry name" value="NUDIX_MTH1_Nudt1"/>
    <property type="match status" value="1"/>
</dbReference>
<dbReference type="PRINTS" id="PR01403">
    <property type="entry name" value="8OXTPHPHTASE"/>
</dbReference>
<evidence type="ECO:0000256" key="14">
    <source>
        <dbReference type="ARBA" id="ARBA00030634"/>
    </source>
</evidence>
<evidence type="ECO:0000256" key="2">
    <source>
        <dbReference type="ARBA" id="ARBA00005582"/>
    </source>
</evidence>
<keyword evidence="4" id="KW-0479">Metal-binding</keyword>
<keyword evidence="6" id="KW-0460">Magnesium</keyword>
<comment type="catalytic activity">
    <reaction evidence="20">
        <text>N(6)-methyl-dATP + H2O = N(6)-methyl-dAMP + diphosphate + H(+)</text>
        <dbReference type="Rhea" id="RHEA:67604"/>
        <dbReference type="ChEBI" id="CHEBI:15377"/>
        <dbReference type="ChEBI" id="CHEBI:15378"/>
        <dbReference type="ChEBI" id="CHEBI:33019"/>
        <dbReference type="ChEBI" id="CHEBI:169976"/>
        <dbReference type="ChEBI" id="CHEBI:172872"/>
    </reaction>
    <physiologicalReaction direction="left-to-right" evidence="20">
        <dbReference type="Rhea" id="RHEA:67605"/>
    </physiologicalReaction>
</comment>
<evidence type="ECO:0000256" key="4">
    <source>
        <dbReference type="ARBA" id="ARBA00022723"/>
    </source>
</evidence>
<evidence type="ECO:0000256" key="3">
    <source>
        <dbReference type="ARBA" id="ARBA00011245"/>
    </source>
</evidence>
<dbReference type="KEGG" id="taer:GT409_13645"/>
<evidence type="ECO:0000256" key="17">
    <source>
        <dbReference type="ARBA" id="ARBA00032071"/>
    </source>
</evidence>
<keyword evidence="24" id="KW-1185">Reference proteome</keyword>
<evidence type="ECO:0000256" key="5">
    <source>
        <dbReference type="ARBA" id="ARBA00022801"/>
    </source>
</evidence>
<evidence type="ECO:0000256" key="13">
    <source>
        <dbReference type="ARBA" id="ARBA00029673"/>
    </source>
</evidence>
<comment type="function">
    <text evidence="21">Oxidized purine nucleoside triphosphate hydrolase which is a prominent sanitizer of the oxidized nucleotide pool. Catalyzes the hydrolysis of 2-oxo-dATP (2-hydroxy-dATP) into 2-oxo-dAMP. Also has a significant hydrolase activity toward 2-oxo-ATP, 8-oxo-dGTP and 8-oxo-dATP. Through the hydrolysis of oxidized purine nucleoside triphosphates, prevents their incorporation into DNA and the subsequent transversions A:T to C:G and G:C to T:A. Also catalyzes the hydrolysis of methylated purine nucleoside triphosphate preventing their integration into DNA. Through this antimutagenic activity protects cells from oxidative stress.</text>
</comment>
<evidence type="ECO:0000256" key="19">
    <source>
        <dbReference type="ARBA" id="ARBA00048894"/>
    </source>
</evidence>
<dbReference type="GO" id="GO:0046872">
    <property type="term" value="F:metal ion binding"/>
    <property type="evidence" value="ECO:0007669"/>
    <property type="project" value="UniProtKB-KW"/>
</dbReference>
<evidence type="ECO:0000256" key="11">
    <source>
        <dbReference type="ARBA" id="ARBA00026103"/>
    </source>
</evidence>
<evidence type="ECO:0000313" key="24">
    <source>
        <dbReference type="Proteomes" id="UP000464954"/>
    </source>
</evidence>
<evidence type="ECO:0000256" key="10">
    <source>
        <dbReference type="ARBA" id="ARBA00024596"/>
    </source>
</evidence>
<comment type="similarity">
    <text evidence="2">Belongs to the Nudix hydrolase family.</text>
</comment>
<evidence type="ECO:0000256" key="15">
    <source>
        <dbReference type="ARBA" id="ARBA00030682"/>
    </source>
</evidence>
<dbReference type="InterPro" id="IPR015797">
    <property type="entry name" value="NUDIX_hydrolase-like_dom_sf"/>
</dbReference>
<evidence type="ECO:0000256" key="9">
    <source>
        <dbReference type="ARBA" id="ARBA00024486"/>
    </source>
</evidence>
<evidence type="ECO:0000256" key="16">
    <source>
        <dbReference type="ARBA" id="ARBA00031927"/>
    </source>
</evidence>
<comment type="catalytic activity">
    <reaction evidence="7">
        <text>8-oxo-dATP + H2O = 8-oxo-dAMP + diphosphate + H(+)</text>
        <dbReference type="Rhea" id="RHEA:65396"/>
        <dbReference type="ChEBI" id="CHEBI:15377"/>
        <dbReference type="ChEBI" id="CHEBI:15378"/>
        <dbReference type="ChEBI" id="CHEBI:33019"/>
        <dbReference type="ChEBI" id="CHEBI:71361"/>
        <dbReference type="ChEBI" id="CHEBI:172871"/>
    </reaction>
    <physiologicalReaction direction="left-to-right" evidence="7">
        <dbReference type="Rhea" id="RHEA:65397"/>
    </physiologicalReaction>
</comment>
<dbReference type="GO" id="GO:0042262">
    <property type="term" value="P:DNA protection"/>
    <property type="evidence" value="ECO:0007669"/>
    <property type="project" value="InterPro"/>
</dbReference>
<dbReference type="RefSeq" id="WP_160629613.1">
    <property type="nucleotide sequence ID" value="NZ_CP047593.1"/>
</dbReference>
<evidence type="ECO:0000256" key="1">
    <source>
        <dbReference type="ARBA" id="ARBA00001946"/>
    </source>
</evidence>
<evidence type="ECO:0000256" key="12">
    <source>
        <dbReference type="ARBA" id="ARBA00026218"/>
    </source>
</evidence>
<dbReference type="EC" id="3.6.1.56" evidence="11"/>
<comment type="catalytic activity">
    <reaction evidence="9">
        <text>8-oxo-dGTP + H2O = 8-oxo-dGMP + diphosphate + H(+)</text>
        <dbReference type="Rhea" id="RHEA:31575"/>
        <dbReference type="ChEBI" id="CHEBI:15377"/>
        <dbReference type="ChEBI" id="CHEBI:15378"/>
        <dbReference type="ChEBI" id="CHEBI:33019"/>
        <dbReference type="ChEBI" id="CHEBI:63224"/>
        <dbReference type="ChEBI" id="CHEBI:77896"/>
    </reaction>
    <physiologicalReaction direction="left-to-right" evidence="9">
        <dbReference type="Rhea" id="RHEA:31576"/>
    </physiologicalReaction>
</comment>
<protein>
    <recommendedName>
        <fullName evidence="12">Oxidized purine nucleoside triphosphate hydrolase</fullName>
        <ecNumber evidence="11">3.6.1.56</ecNumber>
    </recommendedName>
    <alternativeName>
        <fullName evidence="16">2-hydroxy-dATP diphosphatase</fullName>
    </alternativeName>
    <alternativeName>
        <fullName evidence="15">7,8-dihydro-8-oxoguanine triphosphatase</fullName>
    </alternativeName>
    <alternativeName>
        <fullName evidence="14">8-oxo-dGTPase</fullName>
    </alternativeName>
    <alternativeName>
        <fullName evidence="17">Methylated purine nucleoside triphosphate hydrolase</fullName>
    </alternativeName>
    <alternativeName>
        <fullName evidence="13">Nucleoside diphosphate-linked moiety X motif 1</fullName>
    </alternativeName>
</protein>
<evidence type="ECO:0000256" key="7">
    <source>
        <dbReference type="ARBA" id="ARBA00024448"/>
    </source>
</evidence>
<gene>
    <name evidence="23" type="ORF">GT409_13645</name>
</gene>
<organism evidence="23 24">
    <name type="scientific">Tichowtungia aerotolerans</name>
    <dbReference type="NCBI Taxonomy" id="2697043"/>
    <lineage>
        <taxon>Bacteria</taxon>
        <taxon>Pseudomonadati</taxon>
        <taxon>Kiritimatiellota</taxon>
        <taxon>Tichowtungiia</taxon>
        <taxon>Tichowtungiales</taxon>
        <taxon>Tichowtungiaceae</taxon>
        <taxon>Tichowtungia</taxon>
    </lineage>
</organism>
<dbReference type="Gene3D" id="3.90.79.10">
    <property type="entry name" value="Nucleoside Triphosphate Pyrophosphohydrolase"/>
    <property type="match status" value="1"/>
</dbReference>
<dbReference type="InterPro" id="IPR000086">
    <property type="entry name" value="NUDIX_hydrolase_dom"/>
</dbReference>
<dbReference type="PROSITE" id="PS51462">
    <property type="entry name" value="NUDIX"/>
    <property type="match status" value="1"/>
</dbReference>
<dbReference type="Proteomes" id="UP000464954">
    <property type="component" value="Chromosome"/>
</dbReference>
<dbReference type="Pfam" id="PF00293">
    <property type="entry name" value="NUDIX"/>
    <property type="match status" value="1"/>
</dbReference>
<comment type="subunit">
    <text evidence="3">Monomer.</text>
</comment>
<reference evidence="23 24" key="1">
    <citation type="submission" date="2020-01" db="EMBL/GenBank/DDBJ databases">
        <title>Ponticoccus aerotolerans gen. nov., sp. nov., an anaerobic bacterium and proposal of Ponticoccusceae fam. nov., Ponticoccusles ord. nov. and Ponticoccuse classis nov. in the phylum Kiritimatiellaeota.</title>
        <authorList>
            <person name="Zhou L.Y."/>
            <person name="Du Z.J."/>
        </authorList>
    </citation>
    <scope>NUCLEOTIDE SEQUENCE [LARGE SCALE GENOMIC DNA]</scope>
    <source>
        <strain evidence="23 24">S-5007</strain>
    </source>
</reference>
<evidence type="ECO:0000256" key="6">
    <source>
        <dbReference type="ARBA" id="ARBA00022842"/>
    </source>
</evidence>